<dbReference type="Proteomes" id="UP000017133">
    <property type="component" value="Unassembled WGS sequence"/>
</dbReference>
<accession>U7QWM6</accession>
<gene>
    <name evidence="1" type="ORF">O185_18270</name>
</gene>
<evidence type="ECO:0000313" key="2">
    <source>
        <dbReference type="Proteomes" id="UP000017133"/>
    </source>
</evidence>
<comment type="caution">
    <text evidence="1">The sequence shown here is derived from an EMBL/GenBank/DDBJ whole genome shotgun (WGS) entry which is preliminary data.</text>
</comment>
<organism evidence="1 2">
    <name type="scientific">Photorhabdus temperata J3</name>
    <dbReference type="NCBI Taxonomy" id="1389415"/>
    <lineage>
        <taxon>Bacteria</taxon>
        <taxon>Pseudomonadati</taxon>
        <taxon>Pseudomonadota</taxon>
        <taxon>Gammaproteobacteria</taxon>
        <taxon>Enterobacterales</taxon>
        <taxon>Morganellaceae</taxon>
        <taxon>Photorhabdus</taxon>
    </lineage>
</organism>
<reference evidence="1 2" key="1">
    <citation type="submission" date="2013-10" db="EMBL/GenBank/DDBJ databases">
        <title>Whole Genome Shotgun Sequence of Photorhabdus temperata J3.</title>
        <authorList>
            <person name="Park G.-S."/>
            <person name="Hong S.-J."/>
            <person name="Shin J.-H."/>
        </authorList>
    </citation>
    <scope>NUCLEOTIDE SEQUENCE [LARGE SCALE GENOMIC DNA]</scope>
    <source>
        <strain evidence="1 2">J3</strain>
    </source>
</reference>
<keyword evidence="2" id="KW-1185">Reference proteome</keyword>
<proteinExistence type="predicted"/>
<evidence type="ECO:0000313" key="1">
    <source>
        <dbReference type="EMBL" id="ERT11692.1"/>
    </source>
</evidence>
<protein>
    <submittedName>
        <fullName evidence="1">Uncharacterized protein</fullName>
    </submittedName>
</protein>
<name>U7QWM6_PHOTE</name>
<dbReference type="AlphaFoldDB" id="U7QWM6"/>
<sequence>MSKHRAYSKFSQEAAILLGEQIKLGRKQRRWSEKKFGGACRYIQNYTAKN</sequence>
<dbReference type="EMBL" id="AXDT01000182">
    <property type="protein sequence ID" value="ERT11692.1"/>
    <property type="molecule type" value="Genomic_DNA"/>
</dbReference>